<dbReference type="AlphaFoldDB" id="A0A1X0DQ08"/>
<keyword evidence="8 12" id="KW-0418">Kinase</keyword>
<evidence type="ECO:0000256" key="9">
    <source>
        <dbReference type="ARBA" id="ARBA00022840"/>
    </source>
</evidence>
<dbReference type="SUPFAM" id="SSF56112">
    <property type="entry name" value="Protein kinase-like (PK-like)"/>
    <property type="match status" value="1"/>
</dbReference>
<dbReference type="PROSITE" id="PS00108">
    <property type="entry name" value="PROTEIN_KINASE_ST"/>
    <property type="match status" value="1"/>
</dbReference>
<dbReference type="InterPro" id="IPR008271">
    <property type="entry name" value="Ser/Thr_kinase_AS"/>
</dbReference>
<dbReference type="InterPro" id="IPR012336">
    <property type="entry name" value="Thioredoxin-like_fold"/>
</dbReference>
<dbReference type="Gene3D" id="3.30.200.20">
    <property type="entry name" value="Phosphorylase Kinase, domain 1"/>
    <property type="match status" value="1"/>
</dbReference>
<evidence type="ECO:0000256" key="1">
    <source>
        <dbReference type="ARBA" id="ARBA00004162"/>
    </source>
</evidence>
<keyword evidence="5" id="KW-0808">Transferase</keyword>
<gene>
    <name evidence="12" type="ORF">BST25_11170</name>
</gene>
<dbReference type="SUPFAM" id="SSF52833">
    <property type="entry name" value="Thioredoxin-like"/>
    <property type="match status" value="1"/>
</dbReference>
<protein>
    <recommendedName>
        <fullName evidence="2">non-specific serine/threonine protein kinase</fullName>
        <ecNumber evidence="2">2.7.11.1</ecNumber>
    </recommendedName>
</protein>
<dbReference type="PANTHER" id="PTHR43289">
    <property type="entry name" value="MITOGEN-ACTIVATED PROTEIN KINASE KINASE KINASE 20-RELATED"/>
    <property type="match status" value="1"/>
</dbReference>
<dbReference type="InterPro" id="IPR036249">
    <property type="entry name" value="Thioredoxin-like_sf"/>
</dbReference>
<dbReference type="GO" id="GO:0004674">
    <property type="term" value="F:protein serine/threonine kinase activity"/>
    <property type="evidence" value="ECO:0007669"/>
    <property type="project" value="UniProtKB-KW"/>
</dbReference>
<evidence type="ECO:0000256" key="6">
    <source>
        <dbReference type="ARBA" id="ARBA00022692"/>
    </source>
</evidence>
<dbReference type="PROSITE" id="PS00107">
    <property type="entry name" value="PROTEIN_KINASE_ATP"/>
    <property type="match status" value="1"/>
</dbReference>
<evidence type="ECO:0000313" key="12">
    <source>
        <dbReference type="EMBL" id="ORA73940.1"/>
    </source>
</evidence>
<comment type="caution">
    <text evidence="12">The sequence shown here is derived from an EMBL/GenBank/DDBJ whole genome shotgun (WGS) entry which is preliminary data.</text>
</comment>
<dbReference type="FunFam" id="3.30.200.20:FF:000348">
    <property type="entry name" value="Serine/threonine protein kinase"/>
    <property type="match status" value="1"/>
</dbReference>
<dbReference type="GO" id="GO:0005524">
    <property type="term" value="F:ATP binding"/>
    <property type="evidence" value="ECO:0007669"/>
    <property type="project" value="UniProtKB-UniRule"/>
</dbReference>
<dbReference type="Proteomes" id="UP000192566">
    <property type="component" value="Unassembled WGS sequence"/>
</dbReference>
<evidence type="ECO:0000256" key="4">
    <source>
        <dbReference type="ARBA" id="ARBA00022527"/>
    </source>
</evidence>
<dbReference type="Pfam" id="PF00069">
    <property type="entry name" value="Pkinase"/>
    <property type="match status" value="1"/>
</dbReference>
<reference evidence="12 13" key="1">
    <citation type="submission" date="2017-02" db="EMBL/GenBank/DDBJ databases">
        <title>The new phylogeny of genus Mycobacterium.</title>
        <authorList>
            <person name="Tortoli E."/>
            <person name="Trovato A."/>
            <person name="Cirillo D.M."/>
        </authorList>
    </citation>
    <scope>NUCLEOTIDE SEQUENCE [LARGE SCALE GENOMIC DNA]</scope>
    <source>
        <strain evidence="12 13">DSM 44471</strain>
    </source>
</reference>
<evidence type="ECO:0000256" key="5">
    <source>
        <dbReference type="ARBA" id="ARBA00022679"/>
    </source>
</evidence>
<dbReference type="OrthoDB" id="9762169at2"/>
<dbReference type="FunFam" id="1.10.510.10:FF:000021">
    <property type="entry name" value="Serine/threonine protein kinase"/>
    <property type="match status" value="1"/>
</dbReference>
<evidence type="ECO:0000313" key="13">
    <source>
        <dbReference type="Proteomes" id="UP000192566"/>
    </source>
</evidence>
<proteinExistence type="predicted"/>
<keyword evidence="3" id="KW-1003">Cell membrane</keyword>
<dbReference type="PANTHER" id="PTHR43289:SF6">
    <property type="entry name" value="SERINE_THREONINE-PROTEIN KINASE NEKL-3"/>
    <property type="match status" value="1"/>
</dbReference>
<evidence type="ECO:0000256" key="7">
    <source>
        <dbReference type="ARBA" id="ARBA00022741"/>
    </source>
</evidence>
<dbReference type="InterPro" id="IPR017441">
    <property type="entry name" value="Protein_kinase_ATP_BS"/>
</dbReference>
<dbReference type="CDD" id="cd14014">
    <property type="entry name" value="STKc_PknB_like"/>
    <property type="match status" value="1"/>
</dbReference>
<keyword evidence="7" id="KW-0547">Nucleotide-binding</keyword>
<keyword evidence="9" id="KW-0067">ATP-binding</keyword>
<dbReference type="GO" id="GO:0080090">
    <property type="term" value="P:regulation of primary metabolic process"/>
    <property type="evidence" value="ECO:0007669"/>
    <property type="project" value="UniProtKB-ARBA"/>
</dbReference>
<keyword evidence="6" id="KW-0812">Transmembrane</keyword>
<accession>A0A1X0DQ08</accession>
<name>A0A1X0DQ08_MYCHE</name>
<evidence type="ECO:0000256" key="10">
    <source>
        <dbReference type="ARBA" id="ARBA00022989"/>
    </source>
</evidence>
<dbReference type="Gene3D" id="3.40.30.10">
    <property type="entry name" value="Glutaredoxin"/>
    <property type="match status" value="1"/>
</dbReference>
<evidence type="ECO:0000256" key="11">
    <source>
        <dbReference type="ARBA" id="ARBA00023136"/>
    </source>
</evidence>
<keyword evidence="11" id="KW-0472">Membrane</keyword>
<sequence>MDHATEDSREGSQFGPYRLRRLVGRGGMGDVYEAEDTVRERIVALKLMSQTLSSDPVFRARMQREARTAGRLQEPHVVPIHDFGEIDGQLYVDMRLIDGADLATTLGRYGPLPPPRAVAIVRQIGSALDAAHAAGVLHRDVKPENILVSADDFAYLVDFGIASAASDEKLTQFGTTVGTFKYMAPERFTDTDVTYRADIYALTCVLYECLTGSPPYRGDRVSVMSAHLNQAVPRPSTVRPGIPVAFDQVIACGMAKDPADRYATCGDLSAAAYTALTTPDQDRATDILQRSQMTTPPAAFAGLPPSRFAPALTGGPVPPTWGGTPAWGAGDMSGVGPPPWGPPPRGRRKPWLWVSVVVTAIVAVLGGLVIVLAHPWRSPSSSAPTSSPPPADAVELQVLEDGVSVGSSEAPTTIDIFNEPICPPCGSFIRSNAGDIDTAVNNKKLAVRYHLLDFLDDKSHSKNYSTRAVGATYCIAAQKDPKLYASFYSGLFASDFQPQEDGPEDRTDGELAELAKNVGADANVISCVKSGNDVGTAKIKATNGYAALSGLHANGTPFVWDGTAVVDYQDPTWLTNLVVCLGFS</sequence>
<evidence type="ECO:0000256" key="2">
    <source>
        <dbReference type="ARBA" id="ARBA00012513"/>
    </source>
</evidence>
<organism evidence="12 13">
    <name type="scientific">Mycobacterium heidelbergense</name>
    <dbReference type="NCBI Taxonomy" id="53376"/>
    <lineage>
        <taxon>Bacteria</taxon>
        <taxon>Bacillati</taxon>
        <taxon>Actinomycetota</taxon>
        <taxon>Actinomycetes</taxon>
        <taxon>Mycobacteriales</taxon>
        <taxon>Mycobacteriaceae</taxon>
        <taxon>Mycobacterium</taxon>
        <taxon>Mycobacterium simiae complex</taxon>
    </lineage>
</organism>
<dbReference type="GO" id="GO:0005886">
    <property type="term" value="C:plasma membrane"/>
    <property type="evidence" value="ECO:0007669"/>
    <property type="project" value="UniProtKB-SubCell"/>
</dbReference>
<keyword evidence="4 12" id="KW-0723">Serine/threonine-protein kinase</keyword>
<comment type="subcellular location">
    <subcellularLocation>
        <location evidence="1">Cell membrane</location>
        <topology evidence="1">Single-pass membrane protein</topology>
    </subcellularLocation>
</comment>
<evidence type="ECO:0000256" key="3">
    <source>
        <dbReference type="ARBA" id="ARBA00022475"/>
    </source>
</evidence>
<dbReference type="RefSeq" id="WP_083074125.1">
    <property type="nucleotide sequence ID" value="NZ_AP022615.1"/>
</dbReference>
<dbReference type="Pfam" id="PF13462">
    <property type="entry name" value="Thioredoxin_4"/>
    <property type="match status" value="1"/>
</dbReference>
<dbReference type="STRING" id="53376.BST25_11170"/>
<dbReference type="SMART" id="SM00220">
    <property type="entry name" value="S_TKc"/>
    <property type="match status" value="1"/>
</dbReference>
<dbReference type="EMBL" id="MVHR01000013">
    <property type="protein sequence ID" value="ORA73940.1"/>
    <property type="molecule type" value="Genomic_DNA"/>
</dbReference>
<dbReference type="PROSITE" id="PS50011">
    <property type="entry name" value="PROTEIN_KINASE_DOM"/>
    <property type="match status" value="1"/>
</dbReference>
<evidence type="ECO:0000256" key="8">
    <source>
        <dbReference type="ARBA" id="ARBA00022777"/>
    </source>
</evidence>
<keyword evidence="13" id="KW-1185">Reference proteome</keyword>
<dbReference type="Gene3D" id="1.10.510.10">
    <property type="entry name" value="Transferase(Phosphotransferase) domain 1"/>
    <property type="match status" value="1"/>
</dbReference>
<dbReference type="EC" id="2.7.11.1" evidence="2"/>
<dbReference type="InterPro" id="IPR011009">
    <property type="entry name" value="Kinase-like_dom_sf"/>
</dbReference>
<dbReference type="InterPro" id="IPR000719">
    <property type="entry name" value="Prot_kinase_dom"/>
</dbReference>
<keyword evidence="10" id="KW-1133">Transmembrane helix</keyword>